<evidence type="ECO:0000313" key="10">
    <source>
        <dbReference type="EMBL" id="GGF64448.1"/>
    </source>
</evidence>
<gene>
    <name evidence="10" type="ORF">GCM10011332_18180</name>
</gene>
<comment type="caution">
    <text evidence="10">The sequence shown here is derived from an EMBL/GenBank/DDBJ whole genome shotgun (WGS) entry which is preliminary data.</text>
</comment>
<dbReference type="SUPFAM" id="SSF53448">
    <property type="entry name" value="Nucleotide-diphospho-sugar transferases"/>
    <property type="match status" value="1"/>
</dbReference>
<evidence type="ECO:0000256" key="8">
    <source>
        <dbReference type="SAM" id="Phobius"/>
    </source>
</evidence>
<evidence type="ECO:0000256" key="4">
    <source>
        <dbReference type="ARBA" id="ARBA00022692"/>
    </source>
</evidence>
<evidence type="ECO:0000313" key="11">
    <source>
        <dbReference type="Proteomes" id="UP000632498"/>
    </source>
</evidence>
<dbReference type="EMBL" id="BMHV01000011">
    <property type="protein sequence ID" value="GGF64448.1"/>
    <property type="molecule type" value="Genomic_DNA"/>
</dbReference>
<feature type="transmembrane region" description="Helical" evidence="8">
    <location>
        <begin position="288"/>
        <end position="307"/>
    </location>
</feature>
<evidence type="ECO:0000256" key="2">
    <source>
        <dbReference type="ARBA" id="ARBA00022676"/>
    </source>
</evidence>
<dbReference type="Pfam" id="PF00535">
    <property type="entry name" value="Glycos_transf_2"/>
    <property type="match status" value="1"/>
</dbReference>
<keyword evidence="2" id="KW-0328">Glycosyltransferase</keyword>
<dbReference type="PANTHER" id="PTHR48090">
    <property type="entry name" value="UNDECAPRENYL-PHOSPHATE 4-DEOXY-4-FORMAMIDO-L-ARABINOSE TRANSFERASE-RELATED"/>
    <property type="match status" value="1"/>
</dbReference>
<dbReference type="Proteomes" id="UP000632498">
    <property type="component" value="Unassembled WGS sequence"/>
</dbReference>
<feature type="transmembrane region" description="Helical" evidence="8">
    <location>
        <begin position="245"/>
        <end position="268"/>
    </location>
</feature>
<organism evidence="10 11">
    <name type="scientific">Terasakiella brassicae</name>
    <dbReference type="NCBI Taxonomy" id="1634917"/>
    <lineage>
        <taxon>Bacteria</taxon>
        <taxon>Pseudomonadati</taxon>
        <taxon>Pseudomonadota</taxon>
        <taxon>Alphaproteobacteria</taxon>
        <taxon>Rhodospirillales</taxon>
        <taxon>Terasakiellaceae</taxon>
        <taxon>Terasakiella</taxon>
    </lineage>
</organism>
<proteinExistence type="predicted"/>
<accession>A0A917BZ55</accession>
<feature type="domain" description="Glycosyltransferase 2-like" evidence="9">
    <location>
        <begin position="18"/>
        <end position="181"/>
    </location>
</feature>
<keyword evidence="11" id="KW-1185">Reference proteome</keyword>
<evidence type="ECO:0000256" key="3">
    <source>
        <dbReference type="ARBA" id="ARBA00022679"/>
    </source>
</evidence>
<reference evidence="10" key="1">
    <citation type="journal article" date="2014" name="Int. J. Syst. Evol. Microbiol.">
        <title>Complete genome sequence of Corynebacterium casei LMG S-19264T (=DSM 44701T), isolated from a smear-ripened cheese.</title>
        <authorList>
            <consortium name="US DOE Joint Genome Institute (JGI-PGF)"/>
            <person name="Walter F."/>
            <person name="Albersmeier A."/>
            <person name="Kalinowski J."/>
            <person name="Ruckert C."/>
        </authorList>
    </citation>
    <scope>NUCLEOTIDE SEQUENCE</scope>
    <source>
        <strain evidence="10">CGMCC 1.15254</strain>
    </source>
</reference>
<name>A0A917BZ55_9PROT</name>
<dbReference type="PANTHER" id="PTHR48090:SF3">
    <property type="entry name" value="UNDECAPRENYL-PHOSPHATE 4-DEOXY-4-FORMAMIDO-L-ARABINOSE TRANSFERASE"/>
    <property type="match status" value="1"/>
</dbReference>
<keyword evidence="4 8" id="KW-0812">Transmembrane</keyword>
<dbReference type="InterPro" id="IPR050256">
    <property type="entry name" value="Glycosyltransferase_2"/>
</dbReference>
<reference evidence="10" key="2">
    <citation type="submission" date="2020-09" db="EMBL/GenBank/DDBJ databases">
        <authorList>
            <person name="Sun Q."/>
            <person name="Zhou Y."/>
        </authorList>
    </citation>
    <scope>NUCLEOTIDE SEQUENCE</scope>
    <source>
        <strain evidence="10">CGMCC 1.15254</strain>
    </source>
</reference>
<evidence type="ECO:0000256" key="6">
    <source>
        <dbReference type="ARBA" id="ARBA00022989"/>
    </source>
</evidence>
<keyword evidence="6 8" id="KW-1133">Transmembrane helix</keyword>
<keyword evidence="5" id="KW-0448">Lipopolysaccharide biosynthesis</keyword>
<keyword evidence="7 8" id="KW-0472">Membrane</keyword>
<keyword evidence="3 10" id="KW-0808">Transferase</keyword>
<evidence type="ECO:0000256" key="7">
    <source>
        <dbReference type="ARBA" id="ARBA00023136"/>
    </source>
</evidence>
<dbReference type="InterPro" id="IPR001173">
    <property type="entry name" value="Glyco_trans_2-like"/>
</dbReference>
<dbReference type="GO" id="GO:0099621">
    <property type="term" value="F:undecaprenyl-phosphate 4-deoxy-4-formamido-L-arabinose transferase activity"/>
    <property type="evidence" value="ECO:0007669"/>
    <property type="project" value="TreeGrafter"/>
</dbReference>
<dbReference type="RefSeq" id="WP_188664068.1">
    <property type="nucleotide sequence ID" value="NZ_BMHV01000011.1"/>
</dbReference>
<dbReference type="GO" id="GO:0009103">
    <property type="term" value="P:lipopolysaccharide biosynthetic process"/>
    <property type="evidence" value="ECO:0007669"/>
    <property type="project" value="UniProtKB-KW"/>
</dbReference>
<dbReference type="GO" id="GO:0005886">
    <property type="term" value="C:plasma membrane"/>
    <property type="evidence" value="ECO:0007669"/>
    <property type="project" value="TreeGrafter"/>
</dbReference>
<evidence type="ECO:0000256" key="1">
    <source>
        <dbReference type="ARBA" id="ARBA00022475"/>
    </source>
</evidence>
<keyword evidence="1" id="KW-1003">Cell membrane</keyword>
<protein>
    <submittedName>
        <fullName evidence="10">Glycosyl transferase</fullName>
    </submittedName>
</protein>
<dbReference type="InterPro" id="IPR029044">
    <property type="entry name" value="Nucleotide-diphossugar_trans"/>
</dbReference>
<dbReference type="CDD" id="cd04187">
    <property type="entry name" value="DPM1_like_bac"/>
    <property type="match status" value="1"/>
</dbReference>
<evidence type="ECO:0000256" key="5">
    <source>
        <dbReference type="ARBA" id="ARBA00022985"/>
    </source>
</evidence>
<sequence length="329" mass="37578">MTVEKKEKNQKAIRPNLSVIVPFYNEEDNIGSLYKEIKSTLEETERTYEIIFVNDGSSDKTLERGIEIAEQDSHVHMIDLLRNYGQTAGLMAGLDHAQGDIIISMDGDGQNDPAEIPKLLGKLEEGYSVVSGWRADRQDNAMTRTLPSRIANWLISKVSGVHLHDYGCALKAYHREVVEQVRLYGEMHRFIPIYTVWQGGKIAEIEVNHRARIHGESKYGLNRIFKVLLDLFLVMFLKRYMTKPIYIFGGFGFASLLLAFICGLWAVWLKIFDGVSFILTPLPMLTGTFFTTGILCILMGLLAELLVRTYFESQNKNIYQVKKHYNKKD</sequence>
<evidence type="ECO:0000259" key="9">
    <source>
        <dbReference type="Pfam" id="PF00535"/>
    </source>
</evidence>
<dbReference type="Gene3D" id="3.90.550.10">
    <property type="entry name" value="Spore Coat Polysaccharide Biosynthesis Protein SpsA, Chain A"/>
    <property type="match status" value="1"/>
</dbReference>
<dbReference type="AlphaFoldDB" id="A0A917BZ55"/>